<dbReference type="InterPro" id="IPR025870">
    <property type="entry name" value="Glyoxalase-like_dom"/>
</dbReference>
<dbReference type="EMBL" id="QJSQ01000057">
    <property type="protein sequence ID" value="PYE12414.1"/>
    <property type="molecule type" value="Genomic_DNA"/>
</dbReference>
<dbReference type="AlphaFoldDB" id="A0A2U0ZGH3"/>
<evidence type="ECO:0000313" key="3">
    <source>
        <dbReference type="EMBL" id="PYE12414.1"/>
    </source>
</evidence>
<dbReference type="Gene3D" id="3.10.180.10">
    <property type="entry name" value="2,3-Dihydroxybiphenyl 1,2-Dioxygenase, domain 1"/>
    <property type="match status" value="1"/>
</dbReference>
<dbReference type="Pfam" id="PF13468">
    <property type="entry name" value="Glyoxalase_3"/>
    <property type="match status" value="1"/>
</dbReference>
<dbReference type="Proteomes" id="UP000533533">
    <property type="component" value="Unassembled WGS sequence"/>
</dbReference>
<organism evidence="3 4">
    <name type="scientific">Paraburkholderia silvatlantica</name>
    <dbReference type="NCBI Taxonomy" id="321895"/>
    <lineage>
        <taxon>Bacteria</taxon>
        <taxon>Pseudomonadati</taxon>
        <taxon>Pseudomonadota</taxon>
        <taxon>Betaproteobacteria</taxon>
        <taxon>Burkholderiales</taxon>
        <taxon>Burkholderiaceae</taxon>
        <taxon>Paraburkholderia</taxon>
    </lineage>
</organism>
<comment type="caution">
    <text evidence="3">The sequence shown here is derived from an EMBL/GenBank/DDBJ whole genome shotgun (WGS) entry which is preliminary data.</text>
</comment>
<dbReference type="OrthoDB" id="9812467at2"/>
<dbReference type="EMBL" id="JACHVZ010000014">
    <property type="protein sequence ID" value="MBB2930433.1"/>
    <property type="molecule type" value="Genomic_DNA"/>
</dbReference>
<sequence length="280" mass="29719">MARHLSGIDHFVIAVRDLDAARDDFTRMGFALTPRGYHTMGSENHCAMFGGDYLELLTVRRPHPVTAFFSGFLEHGDGAAAMVVATDDAQALHRDWRAAGIPVEAPASFSRPVPTAQGSADASFRITQVDVAYTPGGRVFACEHLTPELVYQPGQTVHPNGVTGLAGVTISIPPAQLEMATDRYERVLAASATGLGETGRLIRCGKVDVRLDRAAPAAVSRALPCFSALTFTVESLEALADVLHRGGVRAQRSGEAVYVEGAPAHGVTLRFVEGSRPAAS</sequence>
<dbReference type="SUPFAM" id="SSF54593">
    <property type="entry name" value="Glyoxalase/Bleomycin resistance protein/Dihydroxybiphenyl dioxygenase"/>
    <property type="match status" value="1"/>
</dbReference>
<evidence type="ECO:0000259" key="1">
    <source>
        <dbReference type="PROSITE" id="PS51819"/>
    </source>
</evidence>
<dbReference type="RefSeq" id="WP_110388889.1">
    <property type="nucleotide sequence ID" value="NZ_JACHVZ010000014.1"/>
</dbReference>
<protein>
    <submittedName>
        <fullName evidence="2">Catechol 2,3-dioxygenase-like lactoylglutathione lyase family enzyme</fullName>
    </submittedName>
    <submittedName>
        <fullName evidence="3">Glyoxalase-like protein</fullName>
    </submittedName>
</protein>
<evidence type="ECO:0000313" key="5">
    <source>
        <dbReference type="Proteomes" id="UP000533533"/>
    </source>
</evidence>
<dbReference type="InterPro" id="IPR029068">
    <property type="entry name" value="Glyas_Bleomycin-R_OHBP_Dase"/>
</dbReference>
<dbReference type="Proteomes" id="UP000247772">
    <property type="component" value="Unassembled WGS sequence"/>
</dbReference>
<reference evidence="3 4" key="1">
    <citation type="submission" date="2018-06" db="EMBL/GenBank/DDBJ databases">
        <title>Genomic Encyclopedia of Type Strains, Phase IV (KMG-V): Genome sequencing to study the core and pangenomes of soil and plant-associated prokaryotes.</title>
        <authorList>
            <person name="Whitman W."/>
        </authorList>
    </citation>
    <scope>NUCLEOTIDE SEQUENCE [LARGE SCALE GENOMIC DNA]</scope>
    <source>
        <strain evidence="3 4">SRCL-318</strain>
        <strain evidence="2 5">SRMrh-85</strain>
    </source>
</reference>
<dbReference type="PANTHER" id="PTHR40265">
    <property type="entry name" value="BLL2707 PROTEIN"/>
    <property type="match status" value="1"/>
</dbReference>
<accession>A0A2U0ZGH3</accession>
<keyword evidence="5" id="KW-1185">Reference proteome</keyword>
<evidence type="ECO:0000313" key="4">
    <source>
        <dbReference type="Proteomes" id="UP000247772"/>
    </source>
</evidence>
<dbReference type="PROSITE" id="PS51819">
    <property type="entry name" value="VOC"/>
    <property type="match status" value="1"/>
</dbReference>
<name>A0A2U0ZGH3_9BURK</name>
<dbReference type="InterPro" id="IPR037523">
    <property type="entry name" value="VOC_core"/>
</dbReference>
<evidence type="ECO:0000313" key="2">
    <source>
        <dbReference type="EMBL" id="MBB2930433.1"/>
    </source>
</evidence>
<dbReference type="PANTHER" id="PTHR40265:SF1">
    <property type="entry name" value="GLYOXALASE-LIKE DOMAIN-CONTAINING PROTEIN"/>
    <property type="match status" value="1"/>
</dbReference>
<feature type="domain" description="VOC" evidence="1">
    <location>
        <begin position="7"/>
        <end position="145"/>
    </location>
</feature>
<proteinExistence type="predicted"/>
<gene>
    <name evidence="3" type="ORF">C7410_15720</name>
    <name evidence="2" type="ORF">FHX59_004896</name>
</gene>